<dbReference type="EMBL" id="JH767593">
    <property type="protein sequence ID" value="EON68187.1"/>
    <property type="molecule type" value="Genomic_DNA"/>
</dbReference>
<feature type="region of interest" description="Disordered" evidence="1">
    <location>
        <begin position="51"/>
        <end position="200"/>
    </location>
</feature>
<feature type="compositionally biased region" description="Basic and acidic residues" evidence="1">
    <location>
        <begin position="180"/>
        <end position="192"/>
    </location>
</feature>
<reference evidence="3" key="1">
    <citation type="submission" date="2012-06" db="EMBL/GenBank/DDBJ databases">
        <title>The genome sequence of Coniosporium apollinis CBS 100218.</title>
        <authorList>
            <consortium name="The Broad Institute Genome Sequencing Platform"/>
            <person name="Cuomo C."/>
            <person name="Gorbushina A."/>
            <person name="Noack S."/>
            <person name="Walker B."/>
            <person name="Young S.K."/>
            <person name="Zeng Q."/>
            <person name="Gargeya S."/>
            <person name="Fitzgerald M."/>
            <person name="Haas B."/>
            <person name="Abouelleil A."/>
            <person name="Alvarado L."/>
            <person name="Arachchi H.M."/>
            <person name="Berlin A.M."/>
            <person name="Chapman S.B."/>
            <person name="Goldberg J."/>
            <person name="Griggs A."/>
            <person name="Gujja S."/>
            <person name="Hansen M."/>
            <person name="Howarth C."/>
            <person name="Imamovic A."/>
            <person name="Larimer J."/>
            <person name="McCowan C."/>
            <person name="Montmayeur A."/>
            <person name="Murphy C."/>
            <person name="Neiman D."/>
            <person name="Pearson M."/>
            <person name="Priest M."/>
            <person name="Roberts A."/>
            <person name="Saif S."/>
            <person name="Shea T."/>
            <person name="Sisk P."/>
            <person name="Sykes S."/>
            <person name="Wortman J."/>
            <person name="Nusbaum C."/>
            <person name="Birren B."/>
        </authorList>
    </citation>
    <scope>NUCLEOTIDE SEQUENCE [LARGE SCALE GENOMIC DNA]</scope>
    <source>
        <strain evidence="3">CBS 100218</strain>
    </source>
</reference>
<name>R7Z208_CONA1</name>
<evidence type="ECO:0000313" key="3">
    <source>
        <dbReference type="Proteomes" id="UP000016924"/>
    </source>
</evidence>
<dbReference type="OrthoDB" id="4755622at2759"/>
<sequence>MATATPRREPHTEFRDVTAHTAKCDVCNQKNKQILKRCLTCSWGICTPCSRDRGDNLTHGAASGASYPRPTPIPKPPTPAPKAEDIEAFDLTSETSQSTQASATTRGKGKSRATASSTQAAATQHKRKARTIIDSEDEDGPSETPFASGFTSRSSYASKDINSAKDCRDDPQVSYEESGGEEHARRGLELCHNEPSSLAA</sequence>
<feature type="compositionally biased region" description="Polar residues" evidence="1">
    <location>
        <begin position="149"/>
        <end position="161"/>
    </location>
</feature>
<gene>
    <name evidence="2" type="ORF">W97_07336</name>
</gene>
<dbReference type="Proteomes" id="UP000016924">
    <property type="component" value="Unassembled WGS sequence"/>
</dbReference>
<dbReference type="RefSeq" id="XP_007783504.1">
    <property type="nucleotide sequence ID" value="XM_007785314.1"/>
</dbReference>
<feature type="compositionally biased region" description="Basic and acidic residues" evidence="1">
    <location>
        <begin position="162"/>
        <end position="171"/>
    </location>
</feature>
<dbReference type="HOGENOM" id="CLU_1366185_0_0_1"/>
<dbReference type="AlphaFoldDB" id="R7Z208"/>
<feature type="compositionally biased region" description="Pro residues" evidence="1">
    <location>
        <begin position="69"/>
        <end position="80"/>
    </location>
</feature>
<evidence type="ECO:0000256" key="1">
    <source>
        <dbReference type="SAM" id="MobiDB-lite"/>
    </source>
</evidence>
<feature type="compositionally biased region" description="Low complexity" evidence="1">
    <location>
        <begin position="92"/>
        <end position="105"/>
    </location>
</feature>
<dbReference type="GeneID" id="19904647"/>
<proteinExistence type="predicted"/>
<protein>
    <submittedName>
        <fullName evidence="2">Uncharacterized protein</fullName>
    </submittedName>
</protein>
<evidence type="ECO:0000313" key="2">
    <source>
        <dbReference type="EMBL" id="EON68187.1"/>
    </source>
</evidence>
<accession>R7Z208</accession>
<feature type="compositionally biased region" description="Low complexity" evidence="1">
    <location>
        <begin position="113"/>
        <end position="123"/>
    </location>
</feature>
<organism evidence="2 3">
    <name type="scientific">Coniosporium apollinis (strain CBS 100218)</name>
    <name type="common">Rock-inhabiting black yeast</name>
    <dbReference type="NCBI Taxonomy" id="1168221"/>
    <lineage>
        <taxon>Eukaryota</taxon>
        <taxon>Fungi</taxon>
        <taxon>Dikarya</taxon>
        <taxon>Ascomycota</taxon>
        <taxon>Pezizomycotina</taxon>
        <taxon>Dothideomycetes</taxon>
        <taxon>Dothideomycetes incertae sedis</taxon>
        <taxon>Coniosporium</taxon>
    </lineage>
</organism>
<keyword evidence="3" id="KW-1185">Reference proteome</keyword>